<evidence type="ECO:0000256" key="2">
    <source>
        <dbReference type="ARBA" id="ARBA00022840"/>
    </source>
</evidence>
<dbReference type="OrthoDB" id="247245at2759"/>
<dbReference type="STRING" id="29172.A0A0D8XVK8"/>
<dbReference type="EMBL" id="KN716292">
    <property type="protein sequence ID" value="KJH47804.1"/>
    <property type="molecule type" value="Genomic_DNA"/>
</dbReference>
<dbReference type="Pfam" id="PF01121">
    <property type="entry name" value="CoaE"/>
    <property type="match status" value="1"/>
</dbReference>
<dbReference type="PROSITE" id="PS51219">
    <property type="entry name" value="DPCK"/>
    <property type="match status" value="1"/>
</dbReference>
<keyword evidence="3" id="KW-0808">Transferase</keyword>
<dbReference type="NCBIfam" id="TIGR00152">
    <property type="entry name" value="dephospho-CoA kinase"/>
    <property type="match status" value="1"/>
</dbReference>
<evidence type="ECO:0000256" key="1">
    <source>
        <dbReference type="ARBA" id="ARBA00022741"/>
    </source>
</evidence>
<accession>A0A0D8XVK8</accession>
<dbReference type="GO" id="GO:0015937">
    <property type="term" value="P:coenzyme A biosynthetic process"/>
    <property type="evidence" value="ECO:0007669"/>
    <property type="project" value="InterPro"/>
</dbReference>
<gene>
    <name evidence="3" type="ORF">DICVIV_06096</name>
</gene>
<name>A0A0D8XVK8_DICVI</name>
<sequence length="120" mass="13174">MVIVGLTGGIATGKSSVAEMLRIRGMHIVDADLIARKVVEPGRPTYTKLFAELGDEFFDAQNGILNRSKLAIKMASRRIRSVVNLVKPLQSGTFGVVEEIIINMQIEIKSMILVHYAASF</sequence>
<keyword evidence="3" id="KW-0418">Kinase</keyword>
<dbReference type="Gene3D" id="3.40.50.300">
    <property type="entry name" value="P-loop containing nucleotide triphosphate hydrolases"/>
    <property type="match status" value="1"/>
</dbReference>
<keyword evidence="2" id="KW-0067">ATP-binding</keyword>
<evidence type="ECO:0000313" key="4">
    <source>
        <dbReference type="Proteomes" id="UP000053766"/>
    </source>
</evidence>
<dbReference type="InterPro" id="IPR001977">
    <property type="entry name" value="Depp_CoAkinase"/>
</dbReference>
<dbReference type="GO" id="GO:0005524">
    <property type="term" value="F:ATP binding"/>
    <property type="evidence" value="ECO:0007669"/>
    <property type="project" value="UniProtKB-KW"/>
</dbReference>
<dbReference type="AlphaFoldDB" id="A0A0D8XVK8"/>
<reference evidence="3 4" key="1">
    <citation type="submission" date="2013-11" db="EMBL/GenBank/DDBJ databases">
        <title>Draft genome of the bovine lungworm Dictyocaulus viviparus.</title>
        <authorList>
            <person name="Mitreva M."/>
        </authorList>
    </citation>
    <scope>NUCLEOTIDE SEQUENCE [LARGE SCALE GENOMIC DNA]</scope>
    <source>
        <strain evidence="3 4">HannoverDv2000</strain>
    </source>
</reference>
<keyword evidence="4" id="KW-1185">Reference proteome</keyword>
<organism evidence="3 4">
    <name type="scientific">Dictyocaulus viviparus</name>
    <name type="common">Bovine lungworm</name>
    <dbReference type="NCBI Taxonomy" id="29172"/>
    <lineage>
        <taxon>Eukaryota</taxon>
        <taxon>Metazoa</taxon>
        <taxon>Ecdysozoa</taxon>
        <taxon>Nematoda</taxon>
        <taxon>Chromadorea</taxon>
        <taxon>Rhabditida</taxon>
        <taxon>Rhabditina</taxon>
        <taxon>Rhabditomorpha</taxon>
        <taxon>Strongyloidea</taxon>
        <taxon>Metastrongylidae</taxon>
        <taxon>Dictyocaulus</taxon>
    </lineage>
</organism>
<dbReference type="Proteomes" id="UP000053766">
    <property type="component" value="Unassembled WGS sequence"/>
</dbReference>
<dbReference type="PANTHER" id="PTHR10695">
    <property type="entry name" value="DEPHOSPHO-COA KINASE-RELATED"/>
    <property type="match status" value="1"/>
</dbReference>
<reference evidence="4" key="2">
    <citation type="journal article" date="2016" name="Sci. Rep.">
        <title>Dictyocaulus viviparus genome, variome and transcriptome elucidate lungworm biology and support future intervention.</title>
        <authorList>
            <person name="McNulty S.N."/>
            <person name="Strube C."/>
            <person name="Rosa B.A."/>
            <person name="Martin J.C."/>
            <person name="Tyagi R."/>
            <person name="Choi Y.J."/>
            <person name="Wang Q."/>
            <person name="Hallsworth Pepin K."/>
            <person name="Zhang X."/>
            <person name="Ozersky P."/>
            <person name="Wilson R.K."/>
            <person name="Sternberg P.W."/>
            <person name="Gasser R.B."/>
            <person name="Mitreva M."/>
        </authorList>
    </citation>
    <scope>NUCLEOTIDE SEQUENCE [LARGE SCALE GENOMIC DNA]</scope>
    <source>
        <strain evidence="4">HannoverDv2000</strain>
    </source>
</reference>
<dbReference type="GO" id="GO:0004140">
    <property type="term" value="F:dephospho-CoA kinase activity"/>
    <property type="evidence" value="ECO:0007669"/>
    <property type="project" value="InterPro"/>
</dbReference>
<evidence type="ECO:0000313" key="3">
    <source>
        <dbReference type="EMBL" id="KJH47804.1"/>
    </source>
</evidence>
<dbReference type="SUPFAM" id="SSF52540">
    <property type="entry name" value="P-loop containing nucleoside triphosphate hydrolases"/>
    <property type="match status" value="1"/>
</dbReference>
<keyword evidence="1" id="KW-0547">Nucleotide-binding</keyword>
<dbReference type="PANTHER" id="PTHR10695:SF46">
    <property type="entry name" value="BIFUNCTIONAL COENZYME A SYNTHASE-RELATED"/>
    <property type="match status" value="1"/>
</dbReference>
<dbReference type="InterPro" id="IPR027417">
    <property type="entry name" value="P-loop_NTPase"/>
</dbReference>
<dbReference type="CDD" id="cd02022">
    <property type="entry name" value="DPCK"/>
    <property type="match status" value="1"/>
</dbReference>
<proteinExistence type="predicted"/>
<protein>
    <submittedName>
        <fullName evidence="3">Dephospho-CoA kinase</fullName>
    </submittedName>
</protein>